<dbReference type="Proteomes" id="UP001328107">
    <property type="component" value="Unassembled WGS sequence"/>
</dbReference>
<feature type="transmembrane region" description="Helical" evidence="5">
    <location>
        <begin position="93"/>
        <end position="113"/>
    </location>
</feature>
<evidence type="ECO:0000259" key="6">
    <source>
        <dbReference type="PROSITE" id="PS50262"/>
    </source>
</evidence>
<feature type="non-terminal residue" evidence="7">
    <location>
        <position position="265"/>
    </location>
</feature>
<dbReference type="GO" id="GO:0016020">
    <property type="term" value="C:membrane"/>
    <property type="evidence" value="ECO:0007669"/>
    <property type="project" value="UniProtKB-SubCell"/>
</dbReference>
<gene>
    <name evidence="7" type="ORF">PMAYCL1PPCAC_20614</name>
</gene>
<dbReference type="InterPro" id="IPR019430">
    <property type="entry name" value="7TM_GPCR_serpentine_rcpt_Srx"/>
</dbReference>
<dbReference type="CDD" id="cd00637">
    <property type="entry name" value="7tm_classA_rhodopsin-like"/>
    <property type="match status" value="1"/>
</dbReference>
<protein>
    <recommendedName>
        <fullName evidence="6">G-protein coupled receptors family 1 profile domain-containing protein</fullName>
    </recommendedName>
</protein>
<dbReference type="InterPro" id="IPR017452">
    <property type="entry name" value="GPCR_Rhodpsn_7TM"/>
</dbReference>
<feature type="non-terminal residue" evidence="7">
    <location>
        <position position="1"/>
    </location>
</feature>
<comment type="subcellular location">
    <subcellularLocation>
        <location evidence="1">Membrane</location>
    </subcellularLocation>
</comment>
<evidence type="ECO:0000256" key="2">
    <source>
        <dbReference type="ARBA" id="ARBA00022692"/>
    </source>
</evidence>
<dbReference type="PANTHER" id="PTHR23013">
    <property type="entry name" value="SERPENTINE RECEPTOR"/>
    <property type="match status" value="1"/>
</dbReference>
<proteinExistence type="predicted"/>
<dbReference type="Gene3D" id="1.20.1070.10">
    <property type="entry name" value="Rhodopsin 7-helix transmembrane proteins"/>
    <property type="match status" value="1"/>
</dbReference>
<keyword evidence="3 5" id="KW-1133">Transmembrane helix</keyword>
<keyword evidence="8" id="KW-1185">Reference proteome</keyword>
<dbReference type="SUPFAM" id="SSF81321">
    <property type="entry name" value="Family A G protein-coupled receptor-like"/>
    <property type="match status" value="1"/>
</dbReference>
<feature type="transmembrane region" description="Helical" evidence="5">
    <location>
        <begin position="125"/>
        <end position="151"/>
    </location>
</feature>
<feature type="transmembrane region" description="Helical" evidence="5">
    <location>
        <begin position="171"/>
        <end position="194"/>
    </location>
</feature>
<feature type="transmembrane region" description="Helical" evidence="5">
    <location>
        <begin position="50"/>
        <end position="73"/>
    </location>
</feature>
<evidence type="ECO:0000256" key="1">
    <source>
        <dbReference type="ARBA" id="ARBA00004370"/>
    </source>
</evidence>
<accession>A0AAN5CTP2</accession>
<evidence type="ECO:0000313" key="8">
    <source>
        <dbReference type="Proteomes" id="UP001328107"/>
    </source>
</evidence>
<evidence type="ECO:0000256" key="4">
    <source>
        <dbReference type="ARBA" id="ARBA00023136"/>
    </source>
</evidence>
<reference evidence="8" key="1">
    <citation type="submission" date="2022-10" db="EMBL/GenBank/DDBJ databases">
        <title>Genome assembly of Pristionchus species.</title>
        <authorList>
            <person name="Yoshida K."/>
            <person name="Sommer R.J."/>
        </authorList>
    </citation>
    <scope>NUCLEOTIDE SEQUENCE [LARGE SCALE GENOMIC DNA]</scope>
    <source>
        <strain evidence="8">RS5460</strain>
    </source>
</reference>
<feature type="transmembrane region" description="Helical" evidence="5">
    <location>
        <begin position="6"/>
        <end position="29"/>
    </location>
</feature>
<feature type="domain" description="G-protein coupled receptors family 1 profile" evidence="6">
    <location>
        <begin position="21"/>
        <end position="144"/>
    </location>
</feature>
<evidence type="ECO:0000256" key="3">
    <source>
        <dbReference type="ARBA" id="ARBA00022989"/>
    </source>
</evidence>
<dbReference type="EMBL" id="BTRK01000004">
    <property type="protein sequence ID" value="GMR50419.1"/>
    <property type="molecule type" value="Genomic_DNA"/>
</dbReference>
<dbReference type="PROSITE" id="PS50262">
    <property type="entry name" value="G_PROTEIN_RECEP_F1_2"/>
    <property type="match status" value="1"/>
</dbReference>
<evidence type="ECO:0000313" key="7">
    <source>
        <dbReference type="EMBL" id="GMR50419.1"/>
    </source>
</evidence>
<organism evidence="7 8">
    <name type="scientific">Pristionchus mayeri</name>
    <dbReference type="NCBI Taxonomy" id="1317129"/>
    <lineage>
        <taxon>Eukaryota</taxon>
        <taxon>Metazoa</taxon>
        <taxon>Ecdysozoa</taxon>
        <taxon>Nematoda</taxon>
        <taxon>Chromadorea</taxon>
        <taxon>Rhabditida</taxon>
        <taxon>Rhabditina</taxon>
        <taxon>Diplogasteromorpha</taxon>
        <taxon>Diplogasteroidea</taxon>
        <taxon>Neodiplogasteridae</taxon>
        <taxon>Pristionchus</taxon>
    </lineage>
</organism>
<dbReference type="AlphaFoldDB" id="A0AAN5CTP2"/>
<name>A0AAN5CTP2_9BILA</name>
<comment type="caution">
    <text evidence="7">The sequence shown here is derived from an EMBL/GenBank/DDBJ whole genome shotgun (WGS) entry which is preliminary data.</text>
</comment>
<dbReference type="PANTHER" id="PTHR23013:SF27">
    <property type="entry name" value="G-PROTEIN COUPLED RECEPTORS FAMILY 1 PROFILE DOMAIN-CONTAINING PROTEIN"/>
    <property type="match status" value="1"/>
</dbReference>
<keyword evidence="4 5" id="KW-0472">Membrane</keyword>
<keyword evidence="2 5" id="KW-0812">Transmembrane</keyword>
<evidence type="ECO:0000256" key="5">
    <source>
        <dbReference type="SAM" id="Phobius"/>
    </source>
</evidence>
<sequence>RREDIVAGSLIITIGLLGSLSNGLLLFALSRSFKAHSFPSAFSLLCSSRCFSNICTLCPFIIYAAPVCFLGAPYGPEILGLKFGHLTTLTYKSVVYCQLAIAFNRFVATFFTFSYDRICGKKGTIIMIVLVWICALIHAIPEFLPGCGYTFSYENLSWGNIRNACGEILSGPALFIPSFTVTGICFGLNFLILFRLTSQTIRGAALGKASKERHKRNVRNFIQSFLQELVYMFELVFLRFFTPSSRWTSLLAFTLLWECTHTWDG</sequence>
<dbReference type="Pfam" id="PF10328">
    <property type="entry name" value="7TM_GPCR_Srx"/>
    <property type="match status" value="1"/>
</dbReference>